<keyword evidence="13" id="KW-1185">Reference proteome</keyword>
<gene>
    <name evidence="12" type="ORF">BC643_0464</name>
</gene>
<reference evidence="12 13" key="1">
    <citation type="submission" date="2018-09" db="EMBL/GenBank/DDBJ databases">
        <title>Genomic Encyclopedia of Archaeal and Bacterial Type Strains, Phase II (KMG-II): from individual species to whole genera.</title>
        <authorList>
            <person name="Goeker M."/>
        </authorList>
    </citation>
    <scope>NUCLEOTIDE SEQUENCE [LARGE SCALE GENOMIC DNA]</scope>
    <source>
        <strain evidence="12 13">DSM 27148</strain>
    </source>
</reference>
<organism evidence="12 13">
    <name type="scientific">Mangrovibacterium diazotrophicum</name>
    <dbReference type="NCBI Taxonomy" id="1261403"/>
    <lineage>
        <taxon>Bacteria</taxon>
        <taxon>Pseudomonadati</taxon>
        <taxon>Bacteroidota</taxon>
        <taxon>Bacteroidia</taxon>
        <taxon>Marinilabiliales</taxon>
        <taxon>Prolixibacteraceae</taxon>
        <taxon>Mangrovibacterium</taxon>
    </lineage>
</organism>
<dbReference type="GO" id="GO:0005737">
    <property type="term" value="C:cytoplasm"/>
    <property type="evidence" value="ECO:0007669"/>
    <property type="project" value="UniProtKB-SubCell"/>
</dbReference>
<keyword evidence="5 9" id="KW-0697">Rotamase</keyword>
<dbReference type="SUPFAM" id="SSF54534">
    <property type="entry name" value="FKBP-like"/>
    <property type="match status" value="1"/>
</dbReference>
<dbReference type="GO" id="GO:0003755">
    <property type="term" value="F:peptidyl-prolyl cis-trans isomerase activity"/>
    <property type="evidence" value="ECO:0007669"/>
    <property type="project" value="UniProtKB-UniRule"/>
</dbReference>
<dbReference type="Proteomes" id="UP000283387">
    <property type="component" value="Unassembled WGS sequence"/>
</dbReference>
<evidence type="ECO:0000256" key="10">
    <source>
        <dbReference type="RuleBase" id="RU003915"/>
    </source>
</evidence>
<comment type="function">
    <text evidence="8">Also involved in hydrogenase metallocenter assembly, probably by participating in the nickel insertion step. This function in hydrogenase biosynthesis requires chaperone activity and the presence of the metal-binding domain, but not PPIase activity.</text>
</comment>
<dbReference type="Pfam" id="PF00254">
    <property type="entry name" value="FKBP_C"/>
    <property type="match status" value="1"/>
</dbReference>
<comment type="caution">
    <text evidence="12">The sequence shown here is derived from an EMBL/GenBank/DDBJ whole genome shotgun (WGS) entry which is preliminary data.</text>
</comment>
<evidence type="ECO:0000256" key="2">
    <source>
        <dbReference type="ARBA" id="ARBA00004496"/>
    </source>
</evidence>
<comment type="similarity">
    <text evidence="3 10">Belongs to the FKBP-type PPIase family.</text>
</comment>
<dbReference type="PANTHER" id="PTHR47861:SF3">
    <property type="entry name" value="FKBP-TYPE PEPTIDYL-PROLYL CIS-TRANS ISOMERASE SLYD"/>
    <property type="match status" value="1"/>
</dbReference>
<name>A0A419W3T0_9BACT</name>
<protein>
    <recommendedName>
        <fullName evidence="10">Peptidyl-prolyl cis-trans isomerase</fullName>
        <ecNumber evidence="10">5.2.1.8</ecNumber>
    </recommendedName>
</protein>
<dbReference type="RefSeq" id="WP_120271557.1">
    <property type="nucleotide sequence ID" value="NZ_RAPN01000001.1"/>
</dbReference>
<comment type="subcellular location">
    <subcellularLocation>
        <location evidence="2">Cytoplasm</location>
    </subcellularLocation>
</comment>
<dbReference type="OrthoDB" id="9808891at2"/>
<evidence type="ECO:0000259" key="11">
    <source>
        <dbReference type="PROSITE" id="PS50059"/>
    </source>
</evidence>
<keyword evidence="6" id="KW-0143">Chaperone</keyword>
<dbReference type="EMBL" id="RAPN01000001">
    <property type="protein sequence ID" value="RKD90128.1"/>
    <property type="molecule type" value="Genomic_DNA"/>
</dbReference>
<dbReference type="InterPro" id="IPR048261">
    <property type="entry name" value="SlpA/SlyD-like_ins_sf"/>
</dbReference>
<evidence type="ECO:0000256" key="8">
    <source>
        <dbReference type="ARBA" id="ARBA00037071"/>
    </source>
</evidence>
<proteinExistence type="inferred from homology"/>
<evidence type="ECO:0000313" key="13">
    <source>
        <dbReference type="Proteomes" id="UP000283387"/>
    </source>
</evidence>
<evidence type="ECO:0000256" key="7">
    <source>
        <dbReference type="ARBA" id="ARBA00023235"/>
    </source>
</evidence>
<evidence type="ECO:0000256" key="1">
    <source>
        <dbReference type="ARBA" id="ARBA00000971"/>
    </source>
</evidence>
<dbReference type="InterPro" id="IPR046357">
    <property type="entry name" value="PPIase_dom_sf"/>
</dbReference>
<keyword evidence="7 9" id="KW-0413">Isomerase</keyword>
<evidence type="ECO:0000256" key="4">
    <source>
        <dbReference type="ARBA" id="ARBA00022490"/>
    </source>
</evidence>
<evidence type="ECO:0000256" key="9">
    <source>
        <dbReference type="PROSITE-ProRule" id="PRU00277"/>
    </source>
</evidence>
<dbReference type="Gene3D" id="2.40.10.330">
    <property type="match status" value="1"/>
</dbReference>
<dbReference type="PANTHER" id="PTHR47861">
    <property type="entry name" value="FKBP-TYPE PEPTIDYL-PROLYL CIS-TRANS ISOMERASE SLYD"/>
    <property type="match status" value="1"/>
</dbReference>
<evidence type="ECO:0000256" key="5">
    <source>
        <dbReference type="ARBA" id="ARBA00023110"/>
    </source>
</evidence>
<dbReference type="GO" id="GO:0042026">
    <property type="term" value="P:protein refolding"/>
    <property type="evidence" value="ECO:0007669"/>
    <property type="project" value="UniProtKB-ARBA"/>
</dbReference>
<dbReference type="InterPro" id="IPR001179">
    <property type="entry name" value="PPIase_FKBP_dom"/>
</dbReference>
<evidence type="ECO:0000256" key="3">
    <source>
        <dbReference type="ARBA" id="ARBA00006577"/>
    </source>
</evidence>
<keyword evidence="4" id="KW-0963">Cytoplasm</keyword>
<dbReference type="Gene3D" id="3.10.50.40">
    <property type="match status" value="1"/>
</dbReference>
<dbReference type="EC" id="5.2.1.8" evidence="10"/>
<dbReference type="PROSITE" id="PS50059">
    <property type="entry name" value="FKBP_PPIASE"/>
    <property type="match status" value="1"/>
</dbReference>
<comment type="catalytic activity">
    <reaction evidence="1 9 10">
        <text>[protein]-peptidylproline (omega=180) = [protein]-peptidylproline (omega=0)</text>
        <dbReference type="Rhea" id="RHEA:16237"/>
        <dbReference type="Rhea" id="RHEA-COMP:10747"/>
        <dbReference type="Rhea" id="RHEA-COMP:10748"/>
        <dbReference type="ChEBI" id="CHEBI:83833"/>
        <dbReference type="ChEBI" id="CHEBI:83834"/>
        <dbReference type="EC" id="5.2.1.8"/>
    </reaction>
</comment>
<evidence type="ECO:0000256" key="6">
    <source>
        <dbReference type="ARBA" id="ARBA00023186"/>
    </source>
</evidence>
<accession>A0A419W3T0</accession>
<evidence type="ECO:0000313" key="12">
    <source>
        <dbReference type="EMBL" id="RKD90128.1"/>
    </source>
</evidence>
<sequence>MAISKNKMVSLTYDLRIGGAEGELIEQATAERPLSFVYGAGTMLPKFEALLEGMEQGKTFEIDLNCADAYGEIDENAIVDLPKSIFIMDGKFDDDIIKIGNTVPMMSTSGQRMNGLVLEITEEAVKMDFNHPLAGEDLHFTGDILEVREATDEEIAATIHGGCGSGCGCGSDSSCGSGGCGCDDESCSTESASGGCGCGC</sequence>
<dbReference type="AlphaFoldDB" id="A0A419W3T0"/>
<feature type="domain" description="PPIase FKBP-type" evidence="11">
    <location>
        <begin position="6"/>
        <end position="88"/>
    </location>
</feature>